<dbReference type="Pfam" id="PF09174">
    <property type="entry name" value="Maf1"/>
    <property type="match status" value="1"/>
</dbReference>
<reference evidence="2" key="1">
    <citation type="submission" date="2016-02" db="EMBL/GenBank/DDBJ databases">
        <title>Comparative genomics of biotechnologically important yeasts.</title>
        <authorList>
            <consortium name="DOE Joint Genome Institute"/>
            <person name="Riley R."/>
            <person name="Haridas S."/>
            <person name="Wolfe K.H."/>
            <person name="Lopes M.R."/>
            <person name="Hittinger C.T."/>
            <person name="Goker M."/>
            <person name="Salamov A."/>
            <person name="Wisecaver J."/>
            <person name="Long T.M."/>
            <person name="Aerts A.L."/>
            <person name="Barry K."/>
            <person name="Choi C."/>
            <person name="Clum A."/>
            <person name="Coughlan A.Y."/>
            <person name="Deshpande S."/>
            <person name="Douglass A.P."/>
            <person name="Hanson S.J."/>
            <person name="Klenk H.-P."/>
            <person name="Labutti K."/>
            <person name="Lapidus A."/>
            <person name="Lindquist E."/>
            <person name="Lipzen A."/>
            <person name="Meier-Kolthoff J.P."/>
            <person name="Ohm R.A."/>
            <person name="Otillar R.P."/>
            <person name="Pangilinan J."/>
            <person name="Peng Y."/>
            <person name="Rokas A."/>
            <person name="Rosa C.A."/>
            <person name="Scheuner C."/>
            <person name="Sibirny A.A."/>
            <person name="Slot J.C."/>
            <person name="Stielow J.B."/>
            <person name="Sun H."/>
            <person name="Kurtzman C.P."/>
            <person name="Blackwell M."/>
            <person name="Jeffries T.W."/>
            <person name="Grigoriev I.V."/>
        </authorList>
    </citation>
    <scope>NUCLEOTIDE SEQUENCE [LARGE SCALE GENOMIC DNA]</scope>
    <source>
        <strain evidence="2">NRRL Y-17796</strain>
    </source>
</reference>
<evidence type="ECO:0008006" key="3">
    <source>
        <dbReference type="Google" id="ProtNLM"/>
    </source>
</evidence>
<dbReference type="Proteomes" id="UP000095023">
    <property type="component" value="Unassembled WGS sequence"/>
</dbReference>
<organism evidence="1 2">
    <name type="scientific">Tortispora caseinolytica NRRL Y-17796</name>
    <dbReference type="NCBI Taxonomy" id="767744"/>
    <lineage>
        <taxon>Eukaryota</taxon>
        <taxon>Fungi</taxon>
        <taxon>Dikarya</taxon>
        <taxon>Ascomycota</taxon>
        <taxon>Saccharomycotina</taxon>
        <taxon>Trigonopsidomycetes</taxon>
        <taxon>Trigonopsidales</taxon>
        <taxon>Trigonopsidaceae</taxon>
        <taxon>Tortispora</taxon>
    </lineage>
</organism>
<dbReference type="InterPro" id="IPR038564">
    <property type="entry name" value="Maf1_sf"/>
</dbReference>
<accession>A0A1E4TKQ1</accession>
<protein>
    <recommendedName>
        <fullName evidence="3">Repressor of RNA polymerase III transcription MAF1</fullName>
    </recommendedName>
</protein>
<dbReference type="GO" id="GO:0016480">
    <property type="term" value="P:negative regulation of transcription by RNA polymerase III"/>
    <property type="evidence" value="ECO:0007669"/>
    <property type="project" value="EnsemblFungi"/>
</dbReference>
<feature type="non-terminal residue" evidence="1">
    <location>
        <position position="135"/>
    </location>
</feature>
<dbReference type="Gene3D" id="3.40.1000.50">
    <property type="entry name" value="Repressor of RNA polymerase III transcription Maf1"/>
    <property type="match status" value="1"/>
</dbReference>
<dbReference type="InterPro" id="IPR015257">
    <property type="entry name" value="Maf1"/>
</dbReference>
<dbReference type="PANTHER" id="PTHR22504">
    <property type="entry name" value="REPRESSOR OF RNA POLYMERASE III TRANSCRIPTION MAF1"/>
    <property type="match status" value="1"/>
</dbReference>
<dbReference type="EMBL" id="KV453841">
    <property type="protein sequence ID" value="ODV92228.1"/>
    <property type="molecule type" value="Genomic_DNA"/>
</dbReference>
<dbReference type="PIRSF" id="PIRSF037240">
    <property type="entry name" value="RNA_polIII_Trep_MAF1"/>
    <property type="match status" value="1"/>
</dbReference>
<evidence type="ECO:0000313" key="1">
    <source>
        <dbReference type="EMBL" id="ODV92228.1"/>
    </source>
</evidence>
<evidence type="ECO:0000313" key="2">
    <source>
        <dbReference type="Proteomes" id="UP000095023"/>
    </source>
</evidence>
<name>A0A1E4TKQ1_9ASCO</name>
<dbReference type="OrthoDB" id="277029at2759"/>
<dbReference type="GO" id="GO:0000994">
    <property type="term" value="F:RNA polymerase III core binding"/>
    <property type="evidence" value="ECO:0007669"/>
    <property type="project" value="TreeGrafter"/>
</dbReference>
<keyword evidence="2" id="KW-1185">Reference proteome</keyword>
<proteinExistence type="predicted"/>
<gene>
    <name evidence="1" type="ORF">CANCADRAFT_14423</name>
</gene>
<dbReference type="AlphaFoldDB" id="A0A1E4TKQ1"/>
<dbReference type="GO" id="GO:0005634">
    <property type="term" value="C:nucleus"/>
    <property type="evidence" value="ECO:0007669"/>
    <property type="project" value="TreeGrafter"/>
</dbReference>
<dbReference type="PANTHER" id="PTHR22504:SF0">
    <property type="entry name" value="REPRESSOR OF RNA POLYMERASE III TRANSCRIPTION MAF1 HOMOLOG"/>
    <property type="match status" value="1"/>
</dbReference>
<feature type="non-terminal residue" evidence="1">
    <location>
        <position position="1"/>
    </location>
</feature>
<sequence>SELSASVGSSPFGPLDQVSSRRTFAYLIAVLNASHPDHDFSTLRPVDFKRERNVSQVINAFNNALFGLGMPVPPTLWDIVDDHIDLKESAIYSYQPSASFLADEPSTLWSMMWFFFNKRRKRVAYIYLKTVRLHS</sequence>